<accession>A0A944DP48</accession>
<gene>
    <name evidence="8" type="ORF">I8J34_13140</name>
</gene>
<name>A0A944DP48_DENI1</name>
<protein>
    <submittedName>
        <fullName evidence="8">DMT family transporter</fullName>
    </submittedName>
</protein>
<feature type="transmembrane region" description="Helical" evidence="6">
    <location>
        <begin position="271"/>
        <end position="288"/>
    </location>
</feature>
<dbReference type="PANTHER" id="PTHR32322">
    <property type="entry name" value="INNER MEMBRANE TRANSPORTER"/>
    <property type="match status" value="1"/>
</dbReference>
<keyword evidence="4 6" id="KW-1133">Transmembrane helix</keyword>
<keyword evidence="3 6" id="KW-0812">Transmembrane</keyword>
<dbReference type="AlphaFoldDB" id="A0A944DP48"/>
<dbReference type="InterPro" id="IPR037185">
    <property type="entry name" value="EmrE-like"/>
</dbReference>
<comment type="caution">
    <text evidence="8">The sequence shown here is derived from an EMBL/GenBank/DDBJ whole genome shotgun (WGS) entry which is preliminary data.</text>
</comment>
<dbReference type="GO" id="GO:0016020">
    <property type="term" value="C:membrane"/>
    <property type="evidence" value="ECO:0007669"/>
    <property type="project" value="UniProtKB-SubCell"/>
</dbReference>
<evidence type="ECO:0000259" key="7">
    <source>
        <dbReference type="Pfam" id="PF00892"/>
    </source>
</evidence>
<feature type="transmembrane region" description="Helical" evidence="6">
    <location>
        <begin position="151"/>
        <end position="169"/>
    </location>
</feature>
<reference evidence="9" key="1">
    <citation type="journal article" date="2022" name="ISME J.">
        <title>Genetic and phylogenetic analysis of dissimilatory iodate-reducing bacteria identifies potential niches across the world's oceans.</title>
        <authorList>
            <person name="Reyes-Umana V."/>
            <person name="Henning Z."/>
            <person name="Lee K."/>
            <person name="Barnum T.P."/>
            <person name="Coates J.D."/>
        </authorList>
    </citation>
    <scope>NUCLEOTIDE SEQUENCE [LARGE SCALE GENOMIC DNA]</scope>
    <source>
        <strain evidence="9">IR12</strain>
    </source>
</reference>
<dbReference type="SUPFAM" id="SSF103481">
    <property type="entry name" value="Multidrug resistance efflux transporter EmrE"/>
    <property type="match status" value="2"/>
</dbReference>
<feature type="transmembrane region" description="Helical" evidence="6">
    <location>
        <begin position="95"/>
        <end position="115"/>
    </location>
</feature>
<feature type="transmembrane region" description="Helical" evidence="6">
    <location>
        <begin position="122"/>
        <end position="139"/>
    </location>
</feature>
<organism evidence="8 9">
    <name type="scientific">Denitromonas iodatirespirans</name>
    <dbReference type="NCBI Taxonomy" id="2795389"/>
    <lineage>
        <taxon>Bacteria</taxon>
        <taxon>Pseudomonadati</taxon>
        <taxon>Pseudomonadota</taxon>
        <taxon>Betaproteobacteria</taxon>
        <taxon>Rhodocyclales</taxon>
        <taxon>Zoogloeaceae</taxon>
        <taxon>Denitromonas</taxon>
    </lineage>
</organism>
<keyword evidence="5 6" id="KW-0472">Membrane</keyword>
<feature type="transmembrane region" description="Helical" evidence="6">
    <location>
        <begin position="181"/>
        <end position="200"/>
    </location>
</feature>
<evidence type="ECO:0000256" key="1">
    <source>
        <dbReference type="ARBA" id="ARBA00004141"/>
    </source>
</evidence>
<dbReference type="InterPro" id="IPR000620">
    <property type="entry name" value="EamA_dom"/>
</dbReference>
<dbReference type="Pfam" id="PF00892">
    <property type="entry name" value="EamA"/>
    <property type="match status" value="2"/>
</dbReference>
<dbReference type="PANTHER" id="PTHR32322:SF2">
    <property type="entry name" value="EAMA DOMAIN-CONTAINING PROTEIN"/>
    <property type="match status" value="1"/>
</dbReference>
<feature type="domain" description="EamA" evidence="7">
    <location>
        <begin position="8"/>
        <end position="138"/>
    </location>
</feature>
<evidence type="ECO:0000313" key="9">
    <source>
        <dbReference type="Proteomes" id="UP000694660"/>
    </source>
</evidence>
<dbReference type="Proteomes" id="UP000694660">
    <property type="component" value="Unassembled WGS sequence"/>
</dbReference>
<feature type="transmembrane region" description="Helical" evidence="6">
    <location>
        <begin position="64"/>
        <end position="83"/>
    </location>
</feature>
<evidence type="ECO:0000256" key="6">
    <source>
        <dbReference type="SAM" id="Phobius"/>
    </source>
</evidence>
<feature type="transmembrane region" description="Helical" evidence="6">
    <location>
        <begin position="212"/>
        <end position="234"/>
    </location>
</feature>
<comment type="subcellular location">
    <subcellularLocation>
        <location evidence="1">Membrane</location>
        <topology evidence="1">Multi-pass membrane protein</topology>
    </subcellularLocation>
</comment>
<feature type="transmembrane region" description="Helical" evidence="6">
    <location>
        <begin position="241"/>
        <end position="259"/>
    </location>
</feature>
<evidence type="ECO:0000256" key="2">
    <source>
        <dbReference type="ARBA" id="ARBA00007362"/>
    </source>
</evidence>
<evidence type="ECO:0000256" key="5">
    <source>
        <dbReference type="ARBA" id="ARBA00023136"/>
    </source>
</evidence>
<evidence type="ECO:0000256" key="3">
    <source>
        <dbReference type="ARBA" id="ARBA00022692"/>
    </source>
</evidence>
<dbReference type="EMBL" id="JAEKFT010000014">
    <property type="protein sequence ID" value="MBT0962119.1"/>
    <property type="molecule type" value="Genomic_DNA"/>
</dbReference>
<evidence type="ECO:0000256" key="4">
    <source>
        <dbReference type="ARBA" id="ARBA00022989"/>
    </source>
</evidence>
<dbReference type="InterPro" id="IPR050638">
    <property type="entry name" value="AA-Vitamin_Transporters"/>
</dbReference>
<keyword evidence="9" id="KW-1185">Reference proteome</keyword>
<feature type="domain" description="EamA" evidence="7">
    <location>
        <begin position="151"/>
        <end position="284"/>
    </location>
</feature>
<feature type="transmembrane region" description="Helical" evidence="6">
    <location>
        <begin position="35"/>
        <end position="52"/>
    </location>
</feature>
<sequence>MIPARNLLALAVLTLMWGINWPVMKISLRELSPLYFRALTMSGGLLLLISWYRSRGASLRLPPTALPQVVMLAVPNILGWHALSIFGVQALASGRAAIVGFTMPIWVVIIGVLFFREKMTPRLWLATACSAGAVVLLLWHELAVLSGRPVGLAWMLSAAFSWALGTLLLKRVSVPLSTEALTVWMIGLTVPLVWLLAVTLEPVPVFDFSPTMWAALAYGVAINYGIAQILWFSIARDVPPVASGLSIMFIPVIGLSSAMVLTGEQPFVEDYFAAALIVVALAATLLAGRRRAARQ</sequence>
<evidence type="ECO:0000313" key="8">
    <source>
        <dbReference type="EMBL" id="MBT0962119.1"/>
    </source>
</evidence>
<dbReference type="RefSeq" id="WP_214361998.1">
    <property type="nucleotide sequence ID" value="NZ_JAEKFT010000014.1"/>
</dbReference>
<proteinExistence type="inferred from homology"/>
<comment type="similarity">
    <text evidence="2">Belongs to the EamA transporter family.</text>
</comment>